<dbReference type="InterPro" id="IPR040283">
    <property type="entry name" value="DDB_G0292058-like"/>
</dbReference>
<accession>A0ABD1RZ62</accession>
<dbReference type="EMBL" id="JBFOLK010000008">
    <property type="protein sequence ID" value="KAL2493496.1"/>
    <property type="molecule type" value="Genomic_DNA"/>
</dbReference>
<feature type="transmembrane region" description="Helical" evidence="1">
    <location>
        <begin position="291"/>
        <end position="317"/>
    </location>
</feature>
<evidence type="ECO:0000256" key="2">
    <source>
        <dbReference type="SAM" id="SignalP"/>
    </source>
</evidence>
<evidence type="ECO:0000313" key="5">
    <source>
        <dbReference type="Proteomes" id="UP001604336"/>
    </source>
</evidence>
<dbReference type="Proteomes" id="UP001604336">
    <property type="component" value="Unassembled WGS sequence"/>
</dbReference>
<gene>
    <name evidence="3" type="ORF">Adt_29114</name>
    <name evidence="4" type="ORF">Adt_29124</name>
</gene>
<dbReference type="EMBL" id="JBFOLK010000008">
    <property type="protein sequence ID" value="KAL2493486.1"/>
    <property type="molecule type" value="Genomic_DNA"/>
</dbReference>
<keyword evidence="1" id="KW-0472">Membrane</keyword>
<feature type="transmembrane region" description="Helical" evidence="1">
    <location>
        <begin position="151"/>
        <end position="175"/>
    </location>
</feature>
<feature type="signal peptide" evidence="2">
    <location>
        <begin position="1"/>
        <end position="26"/>
    </location>
</feature>
<feature type="transmembrane region" description="Helical" evidence="1">
    <location>
        <begin position="265"/>
        <end position="284"/>
    </location>
</feature>
<evidence type="ECO:0000313" key="3">
    <source>
        <dbReference type="EMBL" id="KAL2493486.1"/>
    </source>
</evidence>
<name>A0ABD1RZ62_9LAMI</name>
<sequence>MLPIKIKPFSLIFLSTIIFIFPSVSSSIDGVSATLINHLQTTHIPGVANEIKYEVGSWGTRRSVLEGGNGGNSSLILAADRTRRKDPLDDLKYYIGGWNISNEHYRASVLYTGSTLFLVAAFWFVGFGVFLLLVCLYVCCCRRRPYGYSRFLYALSLVLLSLFTFSAVIGSVILYTGQEKFQDSTKDTLDYVVQQAESTVNNLTDVSHYLAAAKKVGVNQVFLPKDVQNNIDKVDNMIASAASTLETQTENNKNDIFHVLDSVRLILIVVATITLVLALLGFLLSIAGFQFLVYILVVIGWILVAVTFIICGVFLVLHNVTGDTCVAMDQWIKNPTAHTALDDIIPCVDADTAQESLSQSKEVTIQMVGLVNGAISNVSNANLPPGAGPISYNQSGPLVPILCNPYHSDKTDRKCVAGEVDLRNATQVWKNYECQVSKSNICTSVGRLTPSMYDQLSNAVNVSYGLNHYSQFLTNLIDCTFVRDTFSAIHDDHCPDLRLYSKWVYIGLVMVSVAVMLSLILWVLYARERRHRKYTKLVDEVSFESRGS</sequence>
<dbReference type="AlphaFoldDB" id="A0ABD1RZ62"/>
<keyword evidence="2" id="KW-0732">Signal</keyword>
<keyword evidence="5" id="KW-1185">Reference proteome</keyword>
<reference evidence="3" key="2">
    <citation type="submission" date="2024-07" db="EMBL/GenBank/DDBJ databases">
        <title>Two chromosome-level genome assemblies of Korean endemic species Abeliophyllum distichum and Forsythia ovata (Oleaceae).</title>
        <authorList>
            <person name="Mun J.H."/>
        </authorList>
    </citation>
    <scope>NUCLEOTIDE SEQUENCE</scope>
    <source>
        <strain evidence="3">KNKB198505000391</strain>
        <tissue evidence="3">Leaf</tissue>
    </source>
</reference>
<reference evidence="5" key="1">
    <citation type="submission" date="2024-07" db="EMBL/GenBank/DDBJ databases">
        <title>Two chromosome-level genome assemblies of Korean endemic species Abeliophyllum distichum and Forsythia ovata (Oleaceae).</title>
        <authorList>
            <person name="Jang H."/>
        </authorList>
    </citation>
    <scope>NUCLEOTIDE SEQUENCE [LARGE SCALE GENOMIC DNA]</scope>
</reference>
<evidence type="ECO:0000256" key="1">
    <source>
        <dbReference type="SAM" id="Phobius"/>
    </source>
</evidence>
<feature type="transmembrane region" description="Helical" evidence="1">
    <location>
        <begin position="116"/>
        <end position="139"/>
    </location>
</feature>
<keyword evidence="1" id="KW-0812">Transmembrane</keyword>
<evidence type="ECO:0008006" key="6">
    <source>
        <dbReference type="Google" id="ProtNLM"/>
    </source>
</evidence>
<feature type="chain" id="PRO_5044723503" description="Transmembrane protein" evidence="2">
    <location>
        <begin position="27"/>
        <end position="548"/>
    </location>
</feature>
<proteinExistence type="predicted"/>
<keyword evidence="1" id="KW-1133">Transmembrane helix</keyword>
<dbReference type="PANTHER" id="PTHR31414">
    <property type="entry name" value="TRANSMEMBRANE PROTEIN DDB_G0292058"/>
    <property type="match status" value="1"/>
</dbReference>
<dbReference type="PANTHER" id="PTHR31414:SF31">
    <property type="entry name" value="PROTEIN TWEETY HOMOLOG"/>
    <property type="match status" value="1"/>
</dbReference>
<organism evidence="3 5">
    <name type="scientific">Abeliophyllum distichum</name>
    <dbReference type="NCBI Taxonomy" id="126358"/>
    <lineage>
        <taxon>Eukaryota</taxon>
        <taxon>Viridiplantae</taxon>
        <taxon>Streptophyta</taxon>
        <taxon>Embryophyta</taxon>
        <taxon>Tracheophyta</taxon>
        <taxon>Spermatophyta</taxon>
        <taxon>Magnoliopsida</taxon>
        <taxon>eudicotyledons</taxon>
        <taxon>Gunneridae</taxon>
        <taxon>Pentapetalae</taxon>
        <taxon>asterids</taxon>
        <taxon>lamiids</taxon>
        <taxon>Lamiales</taxon>
        <taxon>Oleaceae</taxon>
        <taxon>Forsythieae</taxon>
        <taxon>Abeliophyllum</taxon>
    </lineage>
</organism>
<evidence type="ECO:0000313" key="4">
    <source>
        <dbReference type="EMBL" id="KAL2493496.1"/>
    </source>
</evidence>
<protein>
    <recommendedName>
        <fullName evidence="6">Transmembrane protein</fullName>
    </recommendedName>
</protein>
<comment type="caution">
    <text evidence="3">The sequence shown here is derived from an EMBL/GenBank/DDBJ whole genome shotgun (WGS) entry which is preliminary data.</text>
</comment>
<feature type="transmembrane region" description="Helical" evidence="1">
    <location>
        <begin position="503"/>
        <end position="526"/>
    </location>
</feature>